<dbReference type="PROSITE" id="PS51257">
    <property type="entry name" value="PROKAR_LIPOPROTEIN"/>
    <property type="match status" value="1"/>
</dbReference>
<accession>A0AAV5NN93</accession>
<dbReference type="Proteomes" id="UP001156690">
    <property type="component" value="Unassembled WGS sequence"/>
</dbReference>
<evidence type="ECO:0000256" key="1">
    <source>
        <dbReference type="SAM" id="SignalP"/>
    </source>
</evidence>
<name>A0AAV5NN93_9VIBR</name>
<gene>
    <name evidence="2" type="ORF">GCM10007932_14860</name>
</gene>
<comment type="caution">
    <text evidence="2">The sequence shown here is derived from an EMBL/GenBank/DDBJ whole genome shotgun (WGS) entry which is preliminary data.</text>
</comment>
<evidence type="ECO:0000313" key="3">
    <source>
        <dbReference type="Proteomes" id="UP001156690"/>
    </source>
</evidence>
<evidence type="ECO:0000313" key="2">
    <source>
        <dbReference type="EMBL" id="GLQ72126.1"/>
    </source>
</evidence>
<keyword evidence="3" id="KW-1185">Reference proteome</keyword>
<dbReference type="RefSeq" id="WP_224055887.1">
    <property type="nucleotide sequence ID" value="NZ_AP025145.1"/>
</dbReference>
<feature type="signal peptide" evidence="1">
    <location>
        <begin position="1"/>
        <end position="21"/>
    </location>
</feature>
<protein>
    <submittedName>
        <fullName evidence="2">Uncharacterized protein</fullName>
    </submittedName>
</protein>
<dbReference type="AlphaFoldDB" id="A0AAV5NN93"/>
<sequence>MKRSIISLTGLVCLVALTACKGSVYDAVSSMPKSSGEAVNDGSAAYTSQLFGDKVTDLLDAVSVTEDSLILENVARKATYATDAILGQALKSLNYSSIASLKAALKAGSVINNGIYHAELDSFFELEYVKIKSSSAITLKSAPANIIESKDSIAPFTLNNKKGVVDIVILDVGGGDYYISTTIGDLKYYLDTNTFKDALGLDGFGVCKTTSKGANFTEWTCHLSSPMIQSDDELFYSLDHQVEKYTSTDTGISSSVSMKSLSDHRYNRNTRELQFIPPIEFSAKQ</sequence>
<keyword evidence="1" id="KW-0732">Signal</keyword>
<proteinExistence type="predicted"/>
<reference evidence="3" key="1">
    <citation type="journal article" date="2019" name="Int. J. Syst. Evol. Microbiol.">
        <title>The Global Catalogue of Microorganisms (GCM) 10K type strain sequencing project: providing services to taxonomists for standard genome sequencing and annotation.</title>
        <authorList>
            <consortium name="The Broad Institute Genomics Platform"/>
            <consortium name="The Broad Institute Genome Sequencing Center for Infectious Disease"/>
            <person name="Wu L."/>
            <person name="Ma J."/>
        </authorList>
    </citation>
    <scope>NUCLEOTIDE SEQUENCE [LARGE SCALE GENOMIC DNA]</scope>
    <source>
        <strain evidence="3">NBRC 15640</strain>
    </source>
</reference>
<dbReference type="EMBL" id="BSNX01000012">
    <property type="protein sequence ID" value="GLQ72126.1"/>
    <property type="molecule type" value="Genomic_DNA"/>
</dbReference>
<feature type="chain" id="PRO_5043899085" evidence="1">
    <location>
        <begin position="22"/>
        <end position="285"/>
    </location>
</feature>
<organism evidence="2 3">
    <name type="scientific">Vibrio penaeicida</name>
    <dbReference type="NCBI Taxonomy" id="104609"/>
    <lineage>
        <taxon>Bacteria</taxon>
        <taxon>Pseudomonadati</taxon>
        <taxon>Pseudomonadota</taxon>
        <taxon>Gammaproteobacteria</taxon>
        <taxon>Vibrionales</taxon>
        <taxon>Vibrionaceae</taxon>
        <taxon>Vibrio</taxon>
    </lineage>
</organism>